<dbReference type="PANTHER" id="PTHR45228:SF1">
    <property type="entry name" value="CYCLIC DI-GMP PHOSPHODIESTERASE TM_0186"/>
    <property type="match status" value="1"/>
</dbReference>
<dbReference type="AlphaFoldDB" id="D8PC26"/>
<organism evidence="2 3">
    <name type="scientific">Nitrospira defluvii</name>
    <dbReference type="NCBI Taxonomy" id="330214"/>
    <lineage>
        <taxon>Bacteria</taxon>
        <taxon>Pseudomonadati</taxon>
        <taxon>Nitrospirota</taxon>
        <taxon>Nitrospiria</taxon>
        <taxon>Nitrospirales</taxon>
        <taxon>Nitrospiraceae</taxon>
        <taxon>Nitrospira</taxon>
    </lineage>
</organism>
<dbReference type="eggNOG" id="COG2206">
    <property type="taxonomic scope" value="Bacteria"/>
</dbReference>
<name>D8PC26_9BACT</name>
<dbReference type="SMART" id="SM00471">
    <property type="entry name" value="HDc"/>
    <property type="match status" value="1"/>
</dbReference>
<evidence type="ECO:0000313" key="2">
    <source>
        <dbReference type="EMBL" id="CBK40785.1"/>
    </source>
</evidence>
<dbReference type="OrthoDB" id="9816273at2"/>
<dbReference type="EMBL" id="FP929003">
    <property type="protein sequence ID" value="CBK40785.1"/>
    <property type="molecule type" value="Genomic_DNA"/>
</dbReference>
<dbReference type="CDD" id="cd00077">
    <property type="entry name" value="HDc"/>
    <property type="match status" value="1"/>
</dbReference>
<protein>
    <recommendedName>
        <fullName evidence="1">HD-GYP domain-containing protein</fullName>
    </recommendedName>
</protein>
<proteinExistence type="predicted"/>
<gene>
    <name evidence="2" type="ORF">NIDE1024</name>
</gene>
<dbReference type="InterPro" id="IPR003607">
    <property type="entry name" value="HD/PDEase_dom"/>
</dbReference>
<dbReference type="InterPro" id="IPR052020">
    <property type="entry name" value="Cyclic_di-GMP/3'3'-cGAMP_PDE"/>
</dbReference>
<dbReference type="HOGENOM" id="CLU_000445_92_3_0"/>
<dbReference type="InterPro" id="IPR037522">
    <property type="entry name" value="HD_GYP_dom"/>
</dbReference>
<feature type="domain" description="HD-GYP" evidence="1">
    <location>
        <begin position="35"/>
        <end position="225"/>
    </location>
</feature>
<keyword evidence="3" id="KW-1185">Reference proteome</keyword>
<sequence>MQPSILPINATTQLIQEVARQLEALDSLQLPQESLHAVRLLQLRRLTRRIETLIPGHFGHGERTAHYARLLGEASSLTEYQQIELHYAALLHDVGLLTLPGRLLDETAAHSLDDYALIQSHPREGAALLSPYPFLSEAARLIAHHHERWDGAGYPYGLRGTYIPMAARILAIADVFDAIAIRSTSLHRALRTLQVSAGSQFDPILTATFCARLHNQDQFALLPFGDANDTALAVDPTVERPSHQPMPFSIF</sequence>
<dbReference type="KEGG" id="nde:NIDE1024"/>
<evidence type="ECO:0000259" key="1">
    <source>
        <dbReference type="PROSITE" id="PS51832"/>
    </source>
</evidence>
<dbReference type="PANTHER" id="PTHR45228">
    <property type="entry name" value="CYCLIC DI-GMP PHOSPHODIESTERASE TM_0186-RELATED"/>
    <property type="match status" value="1"/>
</dbReference>
<dbReference type="Pfam" id="PF13487">
    <property type="entry name" value="HD_5"/>
    <property type="match status" value="1"/>
</dbReference>
<dbReference type="Proteomes" id="UP000001660">
    <property type="component" value="Chromosome"/>
</dbReference>
<reference evidence="2 3" key="1">
    <citation type="journal article" date="2010" name="Proc. Natl. Acad. Sci. U.S.A.">
        <title>A Nitrospira metagenome illuminates the physiology and evolution of globally important nitrite-oxidizing bacteria.</title>
        <authorList>
            <person name="Lucker S."/>
            <person name="Wagner M."/>
            <person name="Maixner F."/>
            <person name="Pelletier E."/>
            <person name="Koch H."/>
            <person name="Vacherie B."/>
            <person name="Rattei T."/>
            <person name="Sinninghe Damste J."/>
            <person name="Spieck E."/>
            <person name="Le Paslier D."/>
            <person name="Daims H."/>
        </authorList>
    </citation>
    <scope>NUCLEOTIDE SEQUENCE [LARGE SCALE GENOMIC DNA]</scope>
</reference>
<dbReference type="SUPFAM" id="SSF109604">
    <property type="entry name" value="HD-domain/PDEase-like"/>
    <property type="match status" value="1"/>
</dbReference>
<evidence type="ECO:0000313" key="3">
    <source>
        <dbReference type="Proteomes" id="UP000001660"/>
    </source>
</evidence>
<accession>D8PC26</accession>
<dbReference type="STRING" id="330214.NIDE1024"/>
<dbReference type="Gene3D" id="1.10.3210.10">
    <property type="entry name" value="Hypothetical protein af1432"/>
    <property type="match status" value="1"/>
</dbReference>
<dbReference type="PROSITE" id="PS51832">
    <property type="entry name" value="HD_GYP"/>
    <property type="match status" value="1"/>
</dbReference>